<dbReference type="GO" id="GO:0000139">
    <property type="term" value="C:Golgi membrane"/>
    <property type="evidence" value="ECO:0007669"/>
    <property type="project" value="UniProtKB-SubCell"/>
</dbReference>
<keyword evidence="8 10" id="KW-0175">Coiled coil</keyword>
<dbReference type="EMBL" id="JALJAT010000004">
    <property type="protein sequence ID" value="KAK4470095.1"/>
    <property type="molecule type" value="Genomic_DNA"/>
</dbReference>
<gene>
    <name evidence="15" type="ORF">MN116_005680</name>
</gene>
<dbReference type="GO" id="GO:0006891">
    <property type="term" value="P:intra-Golgi vesicle-mediated transport"/>
    <property type="evidence" value="ECO:0007669"/>
    <property type="project" value="InterPro"/>
</dbReference>
<feature type="domain" description="CASP C-terminal" evidence="13">
    <location>
        <begin position="454"/>
        <end position="687"/>
    </location>
</feature>
<comment type="subcellular location">
    <subcellularLocation>
        <location evidence="1">Golgi apparatus membrane</location>
        <topology evidence="1">Single-pass type IV membrane protein</topology>
    </subcellularLocation>
</comment>
<dbReference type="PANTHER" id="PTHR14043:SF2">
    <property type="entry name" value="HOMEOBOX PROTEIN CUT"/>
    <property type="match status" value="1"/>
</dbReference>
<feature type="coiled-coil region" evidence="10">
    <location>
        <begin position="430"/>
        <end position="478"/>
    </location>
</feature>
<evidence type="ECO:0000256" key="2">
    <source>
        <dbReference type="ARBA" id="ARBA00006415"/>
    </source>
</evidence>
<feature type="domain" description="Cux N-terminal" evidence="14">
    <location>
        <begin position="38"/>
        <end position="144"/>
    </location>
</feature>
<evidence type="ECO:0000256" key="1">
    <source>
        <dbReference type="ARBA" id="ARBA00004409"/>
    </source>
</evidence>
<evidence type="ECO:0000256" key="7">
    <source>
        <dbReference type="ARBA" id="ARBA00023034"/>
    </source>
</evidence>
<keyword evidence="6 12" id="KW-1133">Transmembrane helix</keyword>
<keyword evidence="4" id="KW-0813">Transport</keyword>
<dbReference type="InterPro" id="IPR012955">
    <property type="entry name" value="CASP_C"/>
</dbReference>
<feature type="coiled-coil region" evidence="10">
    <location>
        <begin position="522"/>
        <end position="570"/>
    </location>
</feature>
<evidence type="ECO:0000313" key="16">
    <source>
        <dbReference type="Proteomes" id="UP001292079"/>
    </source>
</evidence>
<feature type="coiled-coil region" evidence="10">
    <location>
        <begin position="152"/>
        <end position="229"/>
    </location>
</feature>
<name>A0AAE2D4Q1_SCHME</name>
<dbReference type="InterPro" id="IPR057476">
    <property type="entry name" value="Cux_N"/>
</dbReference>
<feature type="compositionally biased region" description="Low complexity" evidence="11">
    <location>
        <begin position="586"/>
        <end position="599"/>
    </location>
</feature>
<feature type="transmembrane region" description="Helical" evidence="12">
    <location>
        <begin position="665"/>
        <end position="683"/>
    </location>
</feature>
<accession>A0AAE2D4Q1</accession>
<evidence type="ECO:0000259" key="13">
    <source>
        <dbReference type="Pfam" id="PF08172"/>
    </source>
</evidence>
<dbReference type="Proteomes" id="UP001292079">
    <property type="component" value="Unassembled WGS sequence"/>
</dbReference>
<evidence type="ECO:0000256" key="11">
    <source>
        <dbReference type="SAM" id="MobiDB-lite"/>
    </source>
</evidence>
<dbReference type="Pfam" id="PF25398">
    <property type="entry name" value="CUX1_N"/>
    <property type="match status" value="1"/>
</dbReference>
<comment type="caution">
    <text evidence="15">The sequence shown here is derived from an EMBL/GenBank/DDBJ whole genome shotgun (WGS) entry which is preliminary data.</text>
</comment>
<keyword evidence="16" id="KW-1185">Reference proteome</keyword>
<dbReference type="Pfam" id="PF08172">
    <property type="entry name" value="CASP_C"/>
    <property type="match status" value="1"/>
</dbReference>
<evidence type="ECO:0000256" key="10">
    <source>
        <dbReference type="SAM" id="Coils"/>
    </source>
</evidence>
<feature type="region of interest" description="Disordered" evidence="11">
    <location>
        <begin position="579"/>
        <end position="606"/>
    </location>
</feature>
<keyword evidence="7" id="KW-0333">Golgi apparatus</keyword>
<keyword evidence="5 12" id="KW-0812">Transmembrane</keyword>
<evidence type="ECO:0000256" key="12">
    <source>
        <dbReference type="SAM" id="Phobius"/>
    </source>
</evidence>
<feature type="coiled-coil region" evidence="10">
    <location>
        <begin position="273"/>
        <end position="332"/>
    </location>
</feature>
<evidence type="ECO:0000256" key="8">
    <source>
        <dbReference type="ARBA" id="ARBA00023054"/>
    </source>
</evidence>
<evidence type="ECO:0000259" key="14">
    <source>
        <dbReference type="Pfam" id="PF25398"/>
    </source>
</evidence>
<sequence>MDKSQRENTKKYWMLDIVKLQLLTGFFNACVSAMEGVVTSVYNSWRDVEFSDLQKTLESVACELTSNHEKNDISRNNLVNQTKEFRKSATEDVRKSSSTVIRCYQAEFDALQKRCKYAEDAYLSLYKTLIELPDPSFALGELHSLQKRADKAAEFEFESRKFKENCDELKAKVQELKSYERENKRLQKRLDELTTSLNSQIQLNSSKIVNEYQRKLELKEQELAVFRVEAEEKLSSFESKNMAISKALEMAQSELFRLKTEVNTVETGRSSELELLMDDLEKSNVRLASAEAELAKLREDRSYVPHLPDVDISGLQSRIEELEFELSNCSHQKSSLLDQLESLKLSKSSNEATLENRVQELENTILQTKTFLEEAYTKLESQSDYEEIKRELSLLHSIEFPEDFQLHRFDNSSKESSDRAPLEVLLLRKNKSLENQLAEVNGLRDKLQIELTQVKSNEAESKQRIEEQTELIKLLESDLYRLQTSFDKSLELNNNSTSRLESHFLAEVIGEQKTNQYDQSLLNIVQKQRDRFRTRAEQSEQNEINLRQQLASLQREVESVRADNVKLYEKIRFLHSYGSPATQTRSNSSPSSNHQPSSPLVVSHQNPESNDATIIKYSQVYEAQLNPFNQFSRYEKQRVYKKLQPHEKLMLHLGRFIISDRRLRLGVFLYAIFLHLFIFVALYKAAHFQHSALETEANCHSRFEKHMLEAHNQDSGNL</sequence>
<proteinExistence type="inferred from homology"/>
<evidence type="ECO:0000256" key="9">
    <source>
        <dbReference type="ARBA" id="ARBA00023136"/>
    </source>
</evidence>
<dbReference type="PANTHER" id="PTHR14043">
    <property type="entry name" value="CCAAT DISPLACEMENT PROTEIN-RELATED"/>
    <property type="match status" value="1"/>
</dbReference>
<keyword evidence="9 12" id="KW-0472">Membrane</keyword>
<dbReference type="AlphaFoldDB" id="A0AAE2D4Q1"/>
<organism evidence="15 16">
    <name type="scientific">Schistosoma mekongi</name>
    <name type="common">Parasitic worm</name>
    <dbReference type="NCBI Taxonomy" id="38744"/>
    <lineage>
        <taxon>Eukaryota</taxon>
        <taxon>Metazoa</taxon>
        <taxon>Spiralia</taxon>
        <taxon>Lophotrochozoa</taxon>
        <taxon>Platyhelminthes</taxon>
        <taxon>Trematoda</taxon>
        <taxon>Digenea</taxon>
        <taxon>Strigeidida</taxon>
        <taxon>Schistosomatoidea</taxon>
        <taxon>Schistosomatidae</taxon>
        <taxon>Schistosoma</taxon>
    </lineage>
</organism>
<evidence type="ECO:0000256" key="5">
    <source>
        <dbReference type="ARBA" id="ARBA00022692"/>
    </source>
</evidence>
<evidence type="ECO:0000256" key="6">
    <source>
        <dbReference type="ARBA" id="ARBA00022989"/>
    </source>
</evidence>
<comment type="similarity">
    <text evidence="2">Belongs to the CASP family.</text>
</comment>
<evidence type="ECO:0000256" key="3">
    <source>
        <dbReference type="ARBA" id="ARBA00018691"/>
    </source>
</evidence>
<reference evidence="15" key="2">
    <citation type="journal article" date="2023" name="Infect Dis Poverty">
        <title>Chromosome-scale genome of the human blood fluke Schistosoma mekongi and its implications for public health.</title>
        <authorList>
            <person name="Zhou M."/>
            <person name="Xu L."/>
            <person name="Xu D."/>
            <person name="Chen W."/>
            <person name="Khan J."/>
            <person name="Hu Y."/>
            <person name="Huang H."/>
            <person name="Wei H."/>
            <person name="Zhang Y."/>
            <person name="Chusongsang P."/>
            <person name="Tanasarnprasert K."/>
            <person name="Hu X."/>
            <person name="Limpanont Y."/>
            <person name="Lv Z."/>
        </authorList>
    </citation>
    <scope>NUCLEOTIDE SEQUENCE</scope>
    <source>
        <strain evidence="15">LV_2022a</strain>
    </source>
</reference>
<reference evidence="15" key="1">
    <citation type="submission" date="2022-04" db="EMBL/GenBank/DDBJ databases">
        <authorList>
            <person name="Xu L."/>
            <person name="Lv Z."/>
        </authorList>
    </citation>
    <scope>NUCLEOTIDE SEQUENCE</scope>
    <source>
        <strain evidence="15">LV_2022a</strain>
    </source>
</reference>
<evidence type="ECO:0000313" key="15">
    <source>
        <dbReference type="EMBL" id="KAK4470095.1"/>
    </source>
</evidence>
<protein>
    <recommendedName>
        <fullName evidence="3">Protein CASP</fullName>
    </recommendedName>
</protein>
<evidence type="ECO:0000256" key="4">
    <source>
        <dbReference type="ARBA" id="ARBA00022448"/>
    </source>
</evidence>